<feature type="compositionally biased region" description="Low complexity" evidence="1">
    <location>
        <begin position="58"/>
        <end position="67"/>
    </location>
</feature>
<feature type="compositionally biased region" description="Polar residues" evidence="1">
    <location>
        <begin position="161"/>
        <end position="224"/>
    </location>
</feature>
<dbReference type="InterPro" id="IPR010740">
    <property type="entry name" value="Endomucin"/>
</dbReference>
<keyword evidence="2" id="KW-1133">Transmembrane helix</keyword>
<dbReference type="PANTHER" id="PTHR15869:SF0">
    <property type="entry name" value="ENDOMUCIN"/>
    <property type="match status" value="1"/>
</dbReference>
<evidence type="ECO:0000256" key="1">
    <source>
        <dbReference type="SAM" id="MobiDB-lite"/>
    </source>
</evidence>
<dbReference type="Proteomes" id="UP001652662">
    <property type="component" value="Chromosome 3"/>
</dbReference>
<gene>
    <name evidence="5 6 7 8" type="primary">EMCN</name>
</gene>
<dbReference type="RefSeq" id="XP_070468690.1">
    <property type="nucleotide sequence ID" value="XM_070612589.1"/>
</dbReference>
<name>A0ABM4NUR6_EQUPR</name>
<sequence>MGTMKLLPVTILCLLSTLRRSDGNPVDGTATTPALSQSTVAATRTSVPTPTTTPSPSPTLKSTVTSPKGTPSPESFKTSPPTVSSLNTTVSGEAVVLLYLHSSTSTICSLQNIWIFLIACFRYLSSSSSGVTDWRKEATTSVTKGEFITTNTTVTSLPVSDAVSTLQSSHNKTENQNSTKTTERTGNTLPPDTSPSKTSKLPSITMPENVSQSQETGTENAKNASSSSTNPSYSSIILPVVITLIVVTLSVFVLVGLYRMCWKTDPGAPDNGNDQPQSDKESVKLLTVKTISHESGEHCAQGKTKN</sequence>
<dbReference type="RefSeq" id="XP_070468689.1">
    <property type="nucleotide sequence ID" value="XM_070612588.1"/>
</dbReference>
<evidence type="ECO:0000313" key="7">
    <source>
        <dbReference type="RefSeq" id="XP_070468690.1"/>
    </source>
</evidence>
<dbReference type="RefSeq" id="XP_070468687.1">
    <property type="nucleotide sequence ID" value="XM_070612586.1"/>
</dbReference>
<evidence type="ECO:0000313" key="6">
    <source>
        <dbReference type="RefSeq" id="XP_070468689.1"/>
    </source>
</evidence>
<keyword evidence="3" id="KW-0732">Signal</keyword>
<organism evidence="4 7">
    <name type="scientific">Equus przewalskii</name>
    <name type="common">Przewalski's horse</name>
    <name type="synonym">Equus caballus przewalskii</name>
    <dbReference type="NCBI Taxonomy" id="9798"/>
    <lineage>
        <taxon>Eukaryota</taxon>
        <taxon>Metazoa</taxon>
        <taxon>Chordata</taxon>
        <taxon>Craniata</taxon>
        <taxon>Vertebrata</taxon>
        <taxon>Euteleostomi</taxon>
        <taxon>Mammalia</taxon>
        <taxon>Eutheria</taxon>
        <taxon>Laurasiatheria</taxon>
        <taxon>Perissodactyla</taxon>
        <taxon>Equidae</taxon>
        <taxon>Equus</taxon>
    </lineage>
</organism>
<feature type="chain" id="PRO_5045026986" evidence="3">
    <location>
        <begin position="24"/>
        <end position="306"/>
    </location>
</feature>
<reference evidence="5 6" key="1">
    <citation type="submission" date="2025-05" db="UniProtKB">
        <authorList>
            <consortium name="RefSeq"/>
        </authorList>
    </citation>
    <scope>IDENTIFICATION</scope>
    <source>
        <tissue evidence="5 6">Blood</tissue>
    </source>
</reference>
<dbReference type="PANTHER" id="PTHR15869">
    <property type="entry name" value="ENDOMUCIN-RELATED"/>
    <property type="match status" value="1"/>
</dbReference>
<evidence type="ECO:0000256" key="3">
    <source>
        <dbReference type="SAM" id="SignalP"/>
    </source>
</evidence>
<evidence type="ECO:0000313" key="4">
    <source>
        <dbReference type="Proteomes" id="UP001652662"/>
    </source>
</evidence>
<dbReference type="RefSeq" id="XP_070468691.1">
    <property type="nucleotide sequence ID" value="XM_070612590.1"/>
</dbReference>
<evidence type="ECO:0000256" key="2">
    <source>
        <dbReference type="SAM" id="Phobius"/>
    </source>
</evidence>
<feature type="compositionally biased region" description="Low complexity" evidence="1">
    <location>
        <begin position="38"/>
        <end position="50"/>
    </location>
</feature>
<dbReference type="Pfam" id="PF07010">
    <property type="entry name" value="Endomucin"/>
    <property type="match status" value="1"/>
</dbReference>
<feature type="region of interest" description="Disordered" evidence="1">
    <location>
        <begin position="22"/>
        <end position="85"/>
    </location>
</feature>
<proteinExistence type="predicted"/>
<protein>
    <submittedName>
        <fullName evidence="5 6">Endomucin isoform X1</fullName>
    </submittedName>
</protein>
<keyword evidence="2" id="KW-0812">Transmembrane</keyword>
<feature type="transmembrane region" description="Helical" evidence="2">
    <location>
        <begin position="236"/>
        <end position="258"/>
    </location>
</feature>
<evidence type="ECO:0000313" key="8">
    <source>
        <dbReference type="RefSeq" id="XP_070468691.1"/>
    </source>
</evidence>
<feature type="region of interest" description="Disordered" evidence="1">
    <location>
        <begin position="161"/>
        <end position="231"/>
    </location>
</feature>
<dbReference type="GeneID" id="103556594"/>
<keyword evidence="4" id="KW-1185">Reference proteome</keyword>
<feature type="compositionally biased region" description="Polar residues" evidence="1">
    <location>
        <begin position="68"/>
        <end position="85"/>
    </location>
</feature>
<accession>A0ABM4NUR6</accession>
<feature type="signal peptide" evidence="3">
    <location>
        <begin position="1"/>
        <end position="23"/>
    </location>
</feature>
<evidence type="ECO:0000313" key="5">
    <source>
        <dbReference type="RefSeq" id="XP_070468687.1"/>
    </source>
</evidence>
<keyword evidence="2" id="KW-0472">Membrane</keyword>